<evidence type="ECO:0000313" key="4">
    <source>
        <dbReference type="EnsemblPlants" id="OBART07G00900.1"/>
    </source>
</evidence>
<proteinExistence type="predicted"/>
<organism evidence="4">
    <name type="scientific">Oryza barthii</name>
    <dbReference type="NCBI Taxonomy" id="65489"/>
    <lineage>
        <taxon>Eukaryota</taxon>
        <taxon>Viridiplantae</taxon>
        <taxon>Streptophyta</taxon>
        <taxon>Embryophyta</taxon>
        <taxon>Tracheophyta</taxon>
        <taxon>Spermatophyta</taxon>
        <taxon>Magnoliopsida</taxon>
        <taxon>Liliopsida</taxon>
        <taxon>Poales</taxon>
        <taxon>Poaceae</taxon>
        <taxon>BOP clade</taxon>
        <taxon>Oryzoideae</taxon>
        <taxon>Oryzeae</taxon>
        <taxon>Oryzinae</taxon>
        <taxon>Oryza</taxon>
    </lineage>
</organism>
<dbReference type="Gramene" id="OBART07G00900.1">
    <property type="protein sequence ID" value="OBART07G00900.1"/>
    <property type="gene ID" value="OBART07G00900"/>
</dbReference>
<dbReference type="Proteomes" id="UP000026960">
    <property type="component" value="Chromosome 7"/>
</dbReference>
<dbReference type="PANTHER" id="PTHR13620:SF59">
    <property type="entry name" value="POLYNUCLEOTIDYL TRANSFERASE, RIBONUCLEASE H-LIKE SUPERFAMILY PROTEIN"/>
    <property type="match status" value="1"/>
</dbReference>
<dbReference type="InterPro" id="IPR051132">
    <property type="entry name" value="3-5_Exonuclease_domain"/>
</dbReference>
<sequence length="226" mass="24995">MVTAVSTRLRRSTRTHDEYVVRVGRRKVVATVTAHAGAARRWVHATRWRLGPRLRANGVATVGMGVQWTPPFRRATVRPGTLQLCAGHRCLVLQLARADADADAAVPAALRRFLADERVVFVGYGVRSDCRKLEEHHGLEVARTVELRSLAGMGNTSMQRMAEEHLGWDGVTTKPREVGTSRWDARRLSKEQVQYACVDAYLSFRLAVHVVAAPEPDATSSTSSSE</sequence>
<evidence type="ECO:0000313" key="5">
    <source>
        <dbReference type="Proteomes" id="UP000026960"/>
    </source>
</evidence>
<dbReference type="Pfam" id="PF01612">
    <property type="entry name" value="DNA_pol_A_exo1"/>
    <property type="match status" value="1"/>
</dbReference>
<dbReference type="Gene3D" id="3.30.420.10">
    <property type="entry name" value="Ribonuclease H-like superfamily/Ribonuclease H"/>
    <property type="match status" value="1"/>
</dbReference>
<evidence type="ECO:0000259" key="3">
    <source>
        <dbReference type="Pfam" id="PF01612"/>
    </source>
</evidence>
<keyword evidence="5" id="KW-1185">Reference proteome</keyword>
<dbReference type="CDD" id="cd06141">
    <property type="entry name" value="WRN_exo"/>
    <property type="match status" value="1"/>
</dbReference>
<reference evidence="4" key="1">
    <citation type="journal article" date="2009" name="Rice">
        <title>De Novo Next Generation Sequencing of Plant Genomes.</title>
        <authorList>
            <person name="Rounsley S."/>
            <person name="Marri P.R."/>
            <person name="Yu Y."/>
            <person name="He R."/>
            <person name="Sisneros N."/>
            <person name="Goicoechea J.L."/>
            <person name="Lee S.J."/>
            <person name="Angelova A."/>
            <person name="Kudrna D."/>
            <person name="Luo M."/>
            <person name="Affourtit J."/>
            <person name="Desany B."/>
            <person name="Knight J."/>
            <person name="Niazi F."/>
            <person name="Egholm M."/>
            <person name="Wing R.A."/>
        </authorList>
    </citation>
    <scope>NUCLEOTIDE SEQUENCE [LARGE SCALE GENOMIC DNA]</scope>
    <source>
        <strain evidence="4">cv. IRGC 105608</strain>
    </source>
</reference>
<evidence type="ECO:0000256" key="1">
    <source>
        <dbReference type="ARBA" id="ARBA00022722"/>
    </source>
</evidence>
<dbReference type="InterPro" id="IPR002562">
    <property type="entry name" value="3'-5'_exonuclease_dom"/>
</dbReference>
<dbReference type="PaxDb" id="65489-OBART07G00900.1"/>
<dbReference type="EnsemblPlants" id="OBART07G00900.1">
    <property type="protein sequence ID" value="OBART07G00900.1"/>
    <property type="gene ID" value="OBART07G00900"/>
</dbReference>
<dbReference type="PANTHER" id="PTHR13620">
    <property type="entry name" value="3-5 EXONUCLEASE"/>
    <property type="match status" value="1"/>
</dbReference>
<reference evidence="4" key="2">
    <citation type="submission" date="2015-03" db="UniProtKB">
        <authorList>
            <consortium name="EnsemblPlants"/>
        </authorList>
    </citation>
    <scope>IDENTIFICATION</scope>
</reference>
<dbReference type="GO" id="GO:0003676">
    <property type="term" value="F:nucleic acid binding"/>
    <property type="evidence" value="ECO:0007669"/>
    <property type="project" value="InterPro"/>
</dbReference>
<dbReference type="GO" id="GO:0005737">
    <property type="term" value="C:cytoplasm"/>
    <property type="evidence" value="ECO:0007669"/>
    <property type="project" value="TreeGrafter"/>
</dbReference>
<feature type="domain" description="3'-5' exonuclease" evidence="3">
    <location>
        <begin position="82"/>
        <end position="207"/>
    </location>
</feature>
<dbReference type="AlphaFoldDB" id="A0A0D3GLH9"/>
<dbReference type="eggNOG" id="KOG4373">
    <property type="taxonomic scope" value="Eukaryota"/>
</dbReference>
<dbReference type="InterPro" id="IPR012337">
    <property type="entry name" value="RNaseH-like_sf"/>
</dbReference>
<dbReference type="STRING" id="65489.A0A0D3GLH9"/>
<keyword evidence="2" id="KW-0378">Hydrolase</keyword>
<evidence type="ECO:0000256" key="2">
    <source>
        <dbReference type="ARBA" id="ARBA00022801"/>
    </source>
</evidence>
<dbReference type="HOGENOM" id="CLU_049674_4_0_1"/>
<dbReference type="GO" id="GO:0008408">
    <property type="term" value="F:3'-5' exonuclease activity"/>
    <property type="evidence" value="ECO:0007669"/>
    <property type="project" value="InterPro"/>
</dbReference>
<dbReference type="InterPro" id="IPR036397">
    <property type="entry name" value="RNaseH_sf"/>
</dbReference>
<dbReference type="SUPFAM" id="SSF53098">
    <property type="entry name" value="Ribonuclease H-like"/>
    <property type="match status" value="1"/>
</dbReference>
<name>A0A0D3GLH9_9ORYZ</name>
<accession>A0A0D3GLH9</accession>
<dbReference type="GO" id="GO:0006139">
    <property type="term" value="P:nucleobase-containing compound metabolic process"/>
    <property type="evidence" value="ECO:0007669"/>
    <property type="project" value="InterPro"/>
</dbReference>
<protein>
    <recommendedName>
        <fullName evidence="3">3'-5' exonuclease domain-containing protein</fullName>
    </recommendedName>
</protein>
<dbReference type="GO" id="GO:0005634">
    <property type="term" value="C:nucleus"/>
    <property type="evidence" value="ECO:0007669"/>
    <property type="project" value="TreeGrafter"/>
</dbReference>
<keyword evidence="1" id="KW-0540">Nuclease</keyword>